<dbReference type="AlphaFoldDB" id="A0A3N0YI85"/>
<keyword evidence="5" id="KW-1185">Reference proteome</keyword>
<proteinExistence type="predicted"/>
<dbReference type="Gene3D" id="2.60.40.3210">
    <property type="entry name" value="Zona pellucida, ZP-N domain"/>
    <property type="match status" value="1"/>
</dbReference>
<keyword evidence="1" id="KW-0732">Signal</keyword>
<evidence type="ECO:0000313" key="4">
    <source>
        <dbReference type="EMBL" id="ROL45590.1"/>
    </source>
</evidence>
<feature type="chain" id="PRO_5018037723" evidence="1">
    <location>
        <begin position="28"/>
        <end position="731"/>
    </location>
</feature>
<dbReference type="PANTHER" id="PTHR47130">
    <property type="entry name" value="SI:DKEY-19B23.11-RELATED"/>
    <property type="match status" value="1"/>
</dbReference>
<evidence type="ECO:0000259" key="3">
    <source>
        <dbReference type="Pfam" id="PF26562"/>
    </source>
</evidence>
<dbReference type="PANTHER" id="PTHR47130:SF6">
    <property type="entry name" value="EGG ENVELOPE GLYCOPROTEIN-LIKE PRECURSOR"/>
    <property type="match status" value="1"/>
</dbReference>
<evidence type="ECO:0000259" key="2">
    <source>
        <dbReference type="Pfam" id="PF23344"/>
    </source>
</evidence>
<dbReference type="InterPro" id="IPR058876">
    <property type="entry name" value="Ig-like_ZP"/>
</dbReference>
<accession>A0A3N0YI85</accession>
<dbReference type="Proteomes" id="UP000281406">
    <property type="component" value="Unassembled WGS sequence"/>
</dbReference>
<dbReference type="EMBL" id="RJVU01042551">
    <property type="protein sequence ID" value="ROL45590.1"/>
    <property type="molecule type" value="Genomic_DNA"/>
</dbReference>
<comment type="caution">
    <text evidence="4">The sequence shown here is derived from an EMBL/GenBank/DDBJ whole genome shotgun (WGS) entry which is preliminary data.</text>
</comment>
<dbReference type="OrthoDB" id="8945590at2759"/>
<reference evidence="4 5" key="1">
    <citation type="submission" date="2018-10" db="EMBL/GenBank/DDBJ databases">
        <title>Genome assembly for a Yunnan-Guizhou Plateau 3E fish, Anabarilius grahami (Regan), and its evolutionary and genetic applications.</title>
        <authorList>
            <person name="Jiang W."/>
        </authorList>
    </citation>
    <scope>NUCLEOTIDE SEQUENCE [LARGE SCALE GENOMIC DNA]</scope>
    <source>
        <strain evidence="4">AG-KIZ</strain>
        <tissue evidence="4">Muscle</tissue>
    </source>
</reference>
<evidence type="ECO:0000313" key="5">
    <source>
        <dbReference type="Proteomes" id="UP000281406"/>
    </source>
</evidence>
<evidence type="ECO:0000256" key="1">
    <source>
        <dbReference type="SAM" id="SignalP"/>
    </source>
</evidence>
<gene>
    <name evidence="4" type="ORF">DPX16_17706</name>
</gene>
<dbReference type="Pfam" id="PF23344">
    <property type="entry name" value="ZP-N"/>
    <property type="match status" value="1"/>
</dbReference>
<feature type="domain" description="ZP-N" evidence="2">
    <location>
        <begin position="619"/>
        <end position="675"/>
    </location>
</feature>
<organism evidence="4 5">
    <name type="scientific">Anabarilius grahami</name>
    <name type="common">Kanglang fish</name>
    <name type="synonym">Barilius grahami</name>
    <dbReference type="NCBI Taxonomy" id="495550"/>
    <lineage>
        <taxon>Eukaryota</taxon>
        <taxon>Metazoa</taxon>
        <taxon>Chordata</taxon>
        <taxon>Craniata</taxon>
        <taxon>Vertebrata</taxon>
        <taxon>Euteleostomi</taxon>
        <taxon>Actinopterygii</taxon>
        <taxon>Neopterygii</taxon>
        <taxon>Teleostei</taxon>
        <taxon>Ostariophysi</taxon>
        <taxon>Cypriniformes</taxon>
        <taxon>Xenocyprididae</taxon>
        <taxon>Xenocypridinae</taxon>
        <taxon>Xenocypridinae incertae sedis</taxon>
        <taxon>Anabarilius</taxon>
    </lineage>
</organism>
<protein>
    <submittedName>
        <fullName evidence="4">Uncharacterized protein</fullName>
    </submittedName>
</protein>
<name>A0A3N0YI85_ANAGA</name>
<sequence>MNLMGLCSSFFSGVLFLCVVTCALLDAKRFQQSTTLPQVPIEVQCKAHSLFVSVDIPPSGSEPRFEAIDATGVYPVTESYGAQCGYTYSVHPLLGCVILRASYFSCHTDNQNDEVFSFMFGVIIVDQSGEELFFNVSETCSVRPFSPREVICEENYMEVSVKTDLPCSTSGSVKEDFSAAFSVARSSAVEAWQVMLQQGGQQSEVMSTEDAAALGYFITATPGRLVFRTTFGQPYASVKMVSGVATEVVEATVFFRQNWMVVMVDLVVACSLDKGSFDGYRLHWRTPVVMTPLALQSSELRSEYISIGVDGELLDEQASVDRGYSLTVGEDTVDSSIPFAAEGALRKSFVTDGVYNELYTIQLTYQQLLVDQRGLETKYNVIRQMATPPIPRLPFSINQTNPEERVFTVYLGNIPFDVELVAIELNGQEISVLSAMQMGFSITRVQEDGSDNTFAYILRVPFEDQLVVKQYITLGLFEYSLEVKWTLNIIRQMESYYHFSSLTAFVQDILPFVFDSLCANNGIRFMKGHHEYDYLWDVVIGHYPLTQQLASERGYIMTNDSTYLTLDVPLFTTGYVYENITLQQFLGTFELLTRNANTLEIKQSSAKSCLFETTELLVCSTEGVMTLVIDITKAVPAADPARTTLLDPSCRPQETDETRVLFSFGLNTCGTRFQDDREVHLPIPPQMLKPMQLQKQTVMKPSYQAVVAKKPADYVHVSQWSSPADERAFGH</sequence>
<feature type="signal peptide" evidence="1">
    <location>
        <begin position="1"/>
        <end position="27"/>
    </location>
</feature>
<feature type="domain" description="ZP-domain containing protein Ig-like" evidence="3">
    <location>
        <begin position="390"/>
        <end position="508"/>
    </location>
</feature>
<dbReference type="InterPro" id="IPR055356">
    <property type="entry name" value="ZP-N"/>
</dbReference>
<dbReference type="Pfam" id="PF26562">
    <property type="entry name" value="Ig-like"/>
    <property type="match status" value="1"/>
</dbReference>